<dbReference type="PROSITE" id="PS50158">
    <property type="entry name" value="ZF_CCHC"/>
    <property type="match status" value="1"/>
</dbReference>
<dbReference type="GO" id="GO:0008270">
    <property type="term" value="F:zinc ion binding"/>
    <property type="evidence" value="ECO:0007669"/>
    <property type="project" value="UniProtKB-KW"/>
</dbReference>
<proteinExistence type="predicted"/>
<keyword evidence="5" id="KW-1185">Reference proteome</keyword>
<sequence>MKRIIIHGLRPEYNAFIVAVRGWPTQPSLVELENPLANQEALAKQMSEVIIKYEEEALFTSKRKGMPRRQGMAKEMRIQRDTFHPRDRSNSSGGARRGKEDYHQQDEENDRRQNGECFNCGRKGHFARYCILPKRKTFQGNMATTKEDESEVMLDAFINEEEWDAEAGFFVEEYLKDVQESSLVATTESKIDYKDEEEFEEDLEKPALATTI</sequence>
<dbReference type="SUPFAM" id="SSF57756">
    <property type="entry name" value="Retrovirus zinc finger-like domains"/>
    <property type="match status" value="1"/>
</dbReference>
<keyword evidence="1" id="KW-0479">Metal-binding</keyword>
<feature type="region of interest" description="Disordered" evidence="2">
    <location>
        <begin position="63"/>
        <end position="117"/>
    </location>
</feature>
<protein>
    <recommendedName>
        <fullName evidence="3">CCHC-type domain-containing protein</fullName>
    </recommendedName>
</protein>
<gene>
    <name evidence="4" type="ORF">HRI_004348500</name>
</gene>
<feature type="compositionally biased region" description="Basic and acidic residues" evidence="2">
    <location>
        <begin position="72"/>
        <end position="89"/>
    </location>
</feature>
<dbReference type="Proteomes" id="UP001165190">
    <property type="component" value="Unassembled WGS sequence"/>
</dbReference>
<organism evidence="4 5">
    <name type="scientific">Hibiscus trionum</name>
    <name type="common">Flower of an hour</name>
    <dbReference type="NCBI Taxonomy" id="183268"/>
    <lineage>
        <taxon>Eukaryota</taxon>
        <taxon>Viridiplantae</taxon>
        <taxon>Streptophyta</taxon>
        <taxon>Embryophyta</taxon>
        <taxon>Tracheophyta</taxon>
        <taxon>Spermatophyta</taxon>
        <taxon>Magnoliopsida</taxon>
        <taxon>eudicotyledons</taxon>
        <taxon>Gunneridae</taxon>
        <taxon>Pentapetalae</taxon>
        <taxon>rosids</taxon>
        <taxon>malvids</taxon>
        <taxon>Malvales</taxon>
        <taxon>Malvaceae</taxon>
        <taxon>Malvoideae</taxon>
        <taxon>Hibiscus</taxon>
    </lineage>
</organism>
<evidence type="ECO:0000259" key="3">
    <source>
        <dbReference type="PROSITE" id="PS50158"/>
    </source>
</evidence>
<feature type="compositionally biased region" description="Basic and acidic residues" evidence="2">
    <location>
        <begin position="97"/>
        <end position="114"/>
    </location>
</feature>
<comment type="caution">
    <text evidence="4">The sequence shown here is derived from an EMBL/GenBank/DDBJ whole genome shotgun (WGS) entry which is preliminary data.</text>
</comment>
<keyword evidence="1" id="KW-0863">Zinc-finger</keyword>
<dbReference type="EMBL" id="BSYR01000046">
    <property type="protein sequence ID" value="GMJ06793.1"/>
    <property type="molecule type" value="Genomic_DNA"/>
</dbReference>
<keyword evidence="1" id="KW-0862">Zinc</keyword>
<accession>A0A9W7J5K0</accession>
<feature type="domain" description="CCHC-type" evidence="3">
    <location>
        <begin position="117"/>
        <end position="130"/>
    </location>
</feature>
<dbReference type="OrthoDB" id="1433098at2759"/>
<name>A0A9W7J5K0_HIBTR</name>
<evidence type="ECO:0000256" key="2">
    <source>
        <dbReference type="SAM" id="MobiDB-lite"/>
    </source>
</evidence>
<dbReference type="AlphaFoldDB" id="A0A9W7J5K0"/>
<dbReference type="Gene3D" id="4.10.60.10">
    <property type="entry name" value="Zinc finger, CCHC-type"/>
    <property type="match status" value="1"/>
</dbReference>
<evidence type="ECO:0000313" key="5">
    <source>
        <dbReference type="Proteomes" id="UP001165190"/>
    </source>
</evidence>
<dbReference type="GO" id="GO:0003676">
    <property type="term" value="F:nucleic acid binding"/>
    <property type="evidence" value="ECO:0007669"/>
    <property type="project" value="InterPro"/>
</dbReference>
<dbReference type="InterPro" id="IPR036875">
    <property type="entry name" value="Znf_CCHC_sf"/>
</dbReference>
<evidence type="ECO:0000313" key="4">
    <source>
        <dbReference type="EMBL" id="GMJ06793.1"/>
    </source>
</evidence>
<evidence type="ECO:0000256" key="1">
    <source>
        <dbReference type="PROSITE-ProRule" id="PRU00047"/>
    </source>
</evidence>
<dbReference type="InterPro" id="IPR001878">
    <property type="entry name" value="Znf_CCHC"/>
</dbReference>
<reference evidence="4" key="1">
    <citation type="submission" date="2023-05" db="EMBL/GenBank/DDBJ databases">
        <title>Genome and transcriptome analyses reveal genes involved in the formation of fine ridges on petal epidermal cells in Hibiscus trionum.</title>
        <authorList>
            <person name="Koshimizu S."/>
            <person name="Masuda S."/>
            <person name="Ishii T."/>
            <person name="Shirasu K."/>
            <person name="Hoshino A."/>
            <person name="Arita M."/>
        </authorList>
    </citation>
    <scope>NUCLEOTIDE SEQUENCE</scope>
    <source>
        <strain evidence="4">Hamamatsu line</strain>
    </source>
</reference>